<evidence type="ECO:0000256" key="6">
    <source>
        <dbReference type="ARBA" id="ARBA00022723"/>
    </source>
</evidence>
<dbReference type="Gene3D" id="1.10.630.10">
    <property type="entry name" value="Cytochrome P450"/>
    <property type="match status" value="1"/>
</dbReference>
<keyword evidence="16" id="KW-1185">Reference proteome</keyword>
<dbReference type="GO" id="GO:0004497">
    <property type="term" value="F:monooxygenase activity"/>
    <property type="evidence" value="ECO:0007669"/>
    <property type="project" value="UniProtKB-KW"/>
</dbReference>
<evidence type="ECO:0000256" key="5">
    <source>
        <dbReference type="ARBA" id="ARBA00022617"/>
    </source>
</evidence>
<comment type="cofactor">
    <cofactor evidence="1 13">
        <name>heme</name>
        <dbReference type="ChEBI" id="CHEBI:30413"/>
    </cofactor>
</comment>
<evidence type="ECO:0000256" key="14">
    <source>
        <dbReference type="RuleBase" id="RU000461"/>
    </source>
</evidence>
<evidence type="ECO:0000256" key="3">
    <source>
        <dbReference type="ARBA" id="ARBA00004406"/>
    </source>
</evidence>
<dbReference type="CDD" id="cd11056">
    <property type="entry name" value="CYP6-like"/>
    <property type="match status" value="1"/>
</dbReference>
<evidence type="ECO:0000256" key="4">
    <source>
        <dbReference type="ARBA" id="ARBA00010617"/>
    </source>
</evidence>
<keyword evidence="9 14" id="KW-0560">Oxidoreductase</keyword>
<dbReference type="Pfam" id="PF00067">
    <property type="entry name" value="p450"/>
    <property type="match status" value="1"/>
</dbReference>
<keyword evidence="8" id="KW-0492">Microsome</keyword>
<feature type="binding site" description="axial binding residue" evidence="13">
    <location>
        <position position="434"/>
    </location>
    <ligand>
        <name>heme</name>
        <dbReference type="ChEBI" id="CHEBI:30413"/>
    </ligand>
    <ligandPart>
        <name>Fe</name>
        <dbReference type="ChEBI" id="CHEBI:18248"/>
    </ligandPart>
</feature>
<dbReference type="PANTHER" id="PTHR24292:SF103">
    <property type="entry name" value="CYTOCHROME P450 6BS1"/>
    <property type="match status" value="1"/>
</dbReference>
<comment type="caution">
    <text evidence="15">The sequence shown here is derived from an EMBL/GenBank/DDBJ whole genome shotgun (WGS) entry which is preliminary data.</text>
</comment>
<gene>
    <name evidence="15" type="ORF">pipiens_004296</name>
</gene>
<dbReference type="InterPro" id="IPR002401">
    <property type="entry name" value="Cyt_P450_E_grp-I"/>
</dbReference>
<dbReference type="AlphaFoldDB" id="A0ABD1CKI9"/>
<dbReference type="PROSITE" id="PS00086">
    <property type="entry name" value="CYTOCHROME_P450"/>
    <property type="match status" value="1"/>
</dbReference>
<dbReference type="PRINTS" id="PR00463">
    <property type="entry name" value="EP450I"/>
</dbReference>
<evidence type="ECO:0000256" key="1">
    <source>
        <dbReference type="ARBA" id="ARBA00001971"/>
    </source>
</evidence>
<comment type="subcellular location">
    <subcellularLocation>
        <location evidence="3">Endoplasmic reticulum membrane</location>
        <topology evidence="3">Peripheral membrane protein</topology>
    </subcellularLocation>
    <subcellularLocation>
        <location evidence="2">Microsome membrane</location>
        <topology evidence="2">Peripheral membrane protein</topology>
    </subcellularLocation>
</comment>
<name>A0ABD1CKI9_CULPP</name>
<accession>A0ABD1CKI9</accession>
<evidence type="ECO:0000256" key="13">
    <source>
        <dbReference type="PIRSR" id="PIRSR602401-1"/>
    </source>
</evidence>
<dbReference type="InterPro" id="IPR036396">
    <property type="entry name" value="Cyt_P450_sf"/>
</dbReference>
<evidence type="ECO:0000256" key="11">
    <source>
        <dbReference type="ARBA" id="ARBA00023033"/>
    </source>
</evidence>
<evidence type="ECO:0000256" key="9">
    <source>
        <dbReference type="ARBA" id="ARBA00023002"/>
    </source>
</evidence>
<keyword evidence="6 13" id="KW-0479">Metal-binding</keyword>
<evidence type="ECO:0000313" key="16">
    <source>
        <dbReference type="Proteomes" id="UP001562425"/>
    </source>
</evidence>
<proteinExistence type="inferred from homology"/>
<evidence type="ECO:0000256" key="12">
    <source>
        <dbReference type="ARBA" id="ARBA00023136"/>
    </source>
</evidence>
<organism evidence="15 16">
    <name type="scientific">Culex pipiens pipiens</name>
    <name type="common">Northern house mosquito</name>
    <dbReference type="NCBI Taxonomy" id="38569"/>
    <lineage>
        <taxon>Eukaryota</taxon>
        <taxon>Metazoa</taxon>
        <taxon>Ecdysozoa</taxon>
        <taxon>Arthropoda</taxon>
        <taxon>Hexapoda</taxon>
        <taxon>Insecta</taxon>
        <taxon>Pterygota</taxon>
        <taxon>Neoptera</taxon>
        <taxon>Endopterygota</taxon>
        <taxon>Diptera</taxon>
        <taxon>Nematocera</taxon>
        <taxon>Culicoidea</taxon>
        <taxon>Culicidae</taxon>
        <taxon>Culicinae</taxon>
        <taxon>Culicini</taxon>
        <taxon>Culex</taxon>
        <taxon>Culex</taxon>
    </lineage>
</organism>
<protein>
    <recommendedName>
        <fullName evidence="17">Cytochrome P450</fullName>
    </recommendedName>
</protein>
<dbReference type="InterPro" id="IPR017972">
    <property type="entry name" value="Cyt_P450_CS"/>
</dbReference>
<evidence type="ECO:0000256" key="7">
    <source>
        <dbReference type="ARBA" id="ARBA00022824"/>
    </source>
</evidence>
<dbReference type="PRINTS" id="PR00385">
    <property type="entry name" value="P450"/>
</dbReference>
<evidence type="ECO:0000256" key="2">
    <source>
        <dbReference type="ARBA" id="ARBA00004174"/>
    </source>
</evidence>
<sequence length="529" mass="59770">MYVELIILVVSLLILCSIAVWRKITFWSRQNVPFIKPQFPAGNFHEADQLSVADISVKQYNAMKDRGRFVGLYFYLQPLLMITDLDLIKTMLIKDFNSFPSRGVYYNARDDPLSAHIFSIEGEKWRSLRTRLSPTFTSGKLKIMFPTLKAVGDSFGEYLVKIAGVGSEIGVKDAFARFTTDVIGSCAFGIECNSFADPNNEFREFGHKIVNEQRHAGTMRIFWKLFPELGNLLGVKTLDSNATQFFHKLVADTIDYRQKNSINRKDLMSSLIELKNKGELTLDEVAAQSLVFFVAGFETSSANQTYCLYELARNPECQEKARDSVLKAIETHGGLTYEAVNDMLYLDQCINETLRLYPAVPVLERKSSQSYKIPDTDVTIPKGMKIHIPVFAIHRDEQLYTDPLKFNPDRFLPEEAAKRHPNSFLTFGDGPRACIGFRFAILQSKVGLATVLSKFRITPEAAKQLLDNFLRADAPRLFPLFPFLRDGRRNEVTQIATHHSAPLQVGPIIVHLEQTGPVIVLVATTPIPL</sequence>
<dbReference type="EMBL" id="JBEHCU010011393">
    <property type="protein sequence ID" value="KAL1376785.1"/>
    <property type="molecule type" value="Genomic_DNA"/>
</dbReference>
<dbReference type="PANTHER" id="PTHR24292">
    <property type="entry name" value="CYTOCHROME P450"/>
    <property type="match status" value="1"/>
</dbReference>
<keyword evidence="10 13" id="KW-0408">Iron</keyword>
<dbReference type="SUPFAM" id="SSF48264">
    <property type="entry name" value="Cytochrome P450"/>
    <property type="match status" value="1"/>
</dbReference>
<keyword evidence="11 14" id="KW-0503">Monooxygenase</keyword>
<evidence type="ECO:0000256" key="10">
    <source>
        <dbReference type="ARBA" id="ARBA00023004"/>
    </source>
</evidence>
<dbReference type="GO" id="GO:0046872">
    <property type="term" value="F:metal ion binding"/>
    <property type="evidence" value="ECO:0007669"/>
    <property type="project" value="UniProtKB-KW"/>
</dbReference>
<evidence type="ECO:0000256" key="8">
    <source>
        <dbReference type="ARBA" id="ARBA00022848"/>
    </source>
</evidence>
<keyword evidence="7" id="KW-0256">Endoplasmic reticulum</keyword>
<evidence type="ECO:0000313" key="15">
    <source>
        <dbReference type="EMBL" id="KAL1376785.1"/>
    </source>
</evidence>
<evidence type="ECO:0008006" key="17">
    <source>
        <dbReference type="Google" id="ProtNLM"/>
    </source>
</evidence>
<dbReference type="FunFam" id="1.10.630.10:FF:000042">
    <property type="entry name" value="Cytochrome P450"/>
    <property type="match status" value="1"/>
</dbReference>
<dbReference type="GO" id="GO:0005789">
    <property type="term" value="C:endoplasmic reticulum membrane"/>
    <property type="evidence" value="ECO:0007669"/>
    <property type="project" value="UniProtKB-SubCell"/>
</dbReference>
<reference evidence="15 16" key="1">
    <citation type="submission" date="2024-05" db="EMBL/GenBank/DDBJ databases">
        <title>Culex pipiens pipiens assembly and annotation.</title>
        <authorList>
            <person name="Alout H."/>
            <person name="Durand T."/>
        </authorList>
    </citation>
    <scope>NUCLEOTIDE SEQUENCE [LARGE SCALE GENOMIC DNA]</scope>
    <source>
        <strain evidence="15">HA-2024</strain>
        <tissue evidence="15">Whole body</tissue>
    </source>
</reference>
<dbReference type="InterPro" id="IPR001128">
    <property type="entry name" value="Cyt_P450"/>
</dbReference>
<keyword evidence="5 13" id="KW-0349">Heme</keyword>
<dbReference type="InterPro" id="IPR050476">
    <property type="entry name" value="Insect_CytP450_Detox"/>
</dbReference>
<comment type="similarity">
    <text evidence="4 14">Belongs to the cytochrome P450 family.</text>
</comment>
<keyword evidence="12" id="KW-0472">Membrane</keyword>
<dbReference type="Proteomes" id="UP001562425">
    <property type="component" value="Unassembled WGS sequence"/>
</dbReference>